<dbReference type="OrthoDB" id="10380974at2759"/>
<reference evidence="2" key="1">
    <citation type="submission" date="2020-09" db="EMBL/GenBank/DDBJ databases">
        <authorList>
            <person name="Kikuchi T."/>
        </authorList>
    </citation>
    <scope>NUCLEOTIDE SEQUENCE</scope>
    <source>
        <strain evidence="2">SH1</strain>
    </source>
</reference>
<feature type="signal peptide" evidence="1">
    <location>
        <begin position="1"/>
        <end position="21"/>
    </location>
</feature>
<keyword evidence="1" id="KW-0732">Signal</keyword>
<organism evidence="2 3">
    <name type="scientific">Bursaphelenchus okinawaensis</name>
    <dbReference type="NCBI Taxonomy" id="465554"/>
    <lineage>
        <taxon>Eukaryota</taxon>
        <taxon>Metazoa</taxon>
        <taxon>Ecdysozoa</taxon>
        <taxon>Nematoda</taxon>
        <taxon>Chromadorea</taxon>
        <taxon>Rhabditida</taxon>
        <taxon>Tylenchina</taxon>
        <taxon>Tylenchomorpha</taxon>
        <taxon>Aphelenchoidea</taxon>
        <taxon>Aphelenchoididae</taxon>
        <taxon>Bursaphelenchus</taxon>
    </lineage>
</organism>
<dbReference type="AlphaFoldDB" id="A0A811L836"/>
<gene>
    <name evidence="2" type="ORF">BOKJ2_LOCUS10082</name>
</gene>
<evidence type="ECO:0000256" key="1">
    <source>
        <dbReference type="SAM" id="SignalP"/>
    </source>
</evidence>
<protein>
    <submittedName>
        <fullName evidence="2">Uncharacterized protein</fullName>
    </submittedName>
</protein>
<comment type="caution">
    <text evidence="2">The sequence shown here is derived from an EMBL/GenBank/DDBJ whole genome shotgun (WGS) entry which is preliminary data.</text>
</comment>
<keyword evidence="3" id="KW-1185">Reference proteome</keyword>
<dbReference type="Proteomes" id="UP000783686">
    <property type="component" value="Unassembled WGS sequence"/>
</dbReference>
<accession>A0A811L836</accession>
<name>A0A811L836_9BILA</name>
<evidence type="ECO:0000313" key="2">
    <source>
        <dbReference type="EMBL" id="CAD5223312.1"/>
    </source>
</evidence>
<proteinExistence type="predicted"/>
<dbReference type="EMBL" id="CAJFDH010000005">
    <property type="protein sequence ID" value="CAD5223312.1"/>
    <property type="molecule type" value="Genomic_DNA"/>
</dbReference>
<feature type="chain" id="PRO_5035595397" evidence="1">
    <location>
        <begin position="22"/>
        <end position="78"/>
    </location>
</feature>
<evidence type="ECO:0000313" key="3">
    <source>
        <dbReference type="Proteomes" id="UP000614601"/>
    </source>
</evidence>
<dbReference type="Proteomes" id="UP000614601">
    <property type="component" value="Unassembled WGS sequence"/>
</dbReference>
<dbReference type="EMBL" id="CAJFCW020000005">
    <property type="protein sequence ID" value="CAG9117489.1"/>
    <property type="molecule type" value="Genomic_DNA"/>
</dbReference>
<sequence length="78" mass="8524">MRFNVFALFCIFAILAVVAHGACEDSLCEQICNNFCKVFGKSCGTHQCDGDSCRITCGDGVQQHVLANVNGQQFNFDL</sequence>